<gene>
    <name evidence="2" type="ORF">ATANTOWER_001818</name>
</gene>
<proteinExistence type="predicted"/>
<name>A0ABU7ACV7_9TELE</name>
<protein>
    <recommendedName>
        <fullName evidence="1">Serine aminopeptidase S33 domain-containing protein</fullName>
    </recommendedName>
</protein>
<feature type="domain" description="Serine aminopeptidase S33" evidence="1">
    <location>
        <begin position="1"/>
        <end position="51"/>
    </location>
</feature>
<sequence>MVLIAPMVQMNPESATPFKIFMAKLLNHMLPSLTLGSIESKWVSRDKKQDEDHTCLATMNKVNVHCLTFK</sequence>
<reference evidence="2 3" key="1">
    <citation type="submission" date="2021-07" db="EMBL/GenBank/DDBJ databases">
        <authorList>
            <person name="Palmer J.M."/>
        </authorList>
    </citation>
    <scope>NUCLEOTIDE SEQUENCE [LARGE SCALE GENOMIC DNA]</scope>
    <source>
        <strain evidence="2 3">AT_MEX2019</strain>
        <tissue evidence="2">Muscle</tissue>
    </source>
</reference>
<dbReference type="Proteomes" id="UP001345963">
    <property type="component" value="Unassembled WGS sequence"/>
</dbReference>
<keyword evidence="3" id="KW-1185">Reference proteome</keyword>
<evidence type="ECO:0000259" key="1">
    <source>
        <dbReference type="Pfam" id="PF12146"/>
    </source>
</evidence>
<organism evidence="2 3">
    <name type="scientific">Ataeniobius toweri</name>
    <dbReference type="NCBI Taxonomy" id="208326"/>
    <lineage>
        <taxon>Eukaryota</taxon>
        <taxon>Metazoa</taxon>
        <taxon>Chordata</taxon>
        <taxon>Craniata</taxon>
        <taxon>Vertebrata</taxon>
        <taxon>Euteleostomi</taxon>
        <taxon>Actinopterygii</taxon>
        <taxon>Neopterygii</taxon>
        <taxon>Teleostei</taxon>
        <taxon>Neoteleostei</taxon>
        <taxon>Acanthomorphata</taxon>
        <taxon>Ovalentaria</taxon>
        <taxon>Atherinomorphae</taxon>
        <taxon>Cyprinodontiformes</taxon>
        <taxon>Goodeidae</taxon>
        <taxon>Ataeniobius</taxon>
    </lineage>
</organism>
<dbReference type="Pfam" id="PF12146">
    <property type="entry name" value="Hydrolase_4"/>
    <property type="match status" value="1"/>
</dbReference>
<dbReference type="Gene3D" id="3.40.50.1820">
    <property type="entry name" value="alpha/beta hydrolase"/>
    <property type="match status" value="1"/>
</dbReference>
<dbReference type="EMBL" id="JAHUTI010011018">
    <property type="protein sequence ID" value="MED6235909.1"/>
    <property type="molecule type" value="Genomic_DNA"/>
</dbReference>
<evidence type="ECO:0000313" key="2">
    <source>
        <dbReference type="EMBL" id="MED6235909.1"/>
    </source>
</evidence>
<dbReference type="InterPro" id="IPR029058">
    <property type="entry name" value="AB_hydrolase_fold"/>
</dbReference>
<dbReference type="InterPro" id="IPR022742">
    <property type="entry name" value="Hydrolase_4"/>
</dbReference>
<accession>A0ABU7ACV7</accession>
<evidence type="ECO:0000313" key="3">
    <source>
        <dbReference type="Proteomes" id="UP001345963"/>
    </source>
</evidence>
<comment type="caution">
    <text evidence="2">The sequence shown here is derived from an EMBL/GenBank/DDBJ whole genome shotgun (WGS) entry which is preliminary data.</text>
</comment>